<feature type="chain" id="PRO_5020219141" description="Lipoprotein" evidence="1">
    <location>
        <begin position="26"/>
        <end position="231"/>
    </location>
</feature>
<dbReference type="Proteomes" id="UP000295727">
    <property type="component" value="Chromosome 1"/>
</dbReference>
<gene>
    <name evidence="2" type="ORF">E1956_12585</name>
</gene>
<evidence type="ECO:0000313" key="2">
    <source>
        <dbReference type="EMBL" id="QBQ97929.1"/>
    </source>
</evidence>
<feature type="signal peptide" evidence="1">
    <location>
        <begin position="1"/>
        <end position="25"/>
    </location>
</feature>
<keyword evidence="3" id="KW-1185">Reference proteome</keyword>
<accession>A0A4P7CUV6</accession>
<evidence type="ECO:0000313" key="3">
    <source>
        <dbReference type="Proteomes" id="UP000295727"/>
    </source>
</evidence>
<organism evidence="2 3">
    <name type="scientific">Paraburkholderia pallida</name>
    <dbReference type="NCBI Taxonomy" id="2547399"/>
    <lineage>
        <taxon>Bacteria</taxon>
        <taxon>Pseudomonadati</taxon>
        <taxon>Pseudomonadota</taxon>
        <taxon>Betaproteobacteria</taxon>
        <taxon>Burkholderiales</taxon>
        <taxon>Burkholderiaceae</taxon>
        <taxon>Paraburkholderia</taxon>
    </lineage>
</organism>
<dbReference type="PROSITE" id="PS51257">
    <property type="entry name" value="PROKAR_LIPOPROTEIN"/>
    <property type="match status" value="1"/>
</dbReference>
<dbReference type="EMBL" id="CP038148">
    <property type="protein sequence ID" value="QBQ97929.1"/>
    <property type="molecule type" value="Genomic_DNA"/>
</dbReference>
<protein>
    <recommendedName>
        <fullName evidence="4">Lipoprotein</fullName>
    </recommendedName>
</protein>
<evidence type="ECO:0008006" key="4">
    <source>
        <dbReference type="Google" id="ProtNLM"/>
    </source>
</evidence>
<dbReference type="KEGG" id="ppai:E1956_12585"/>
<proteinExistence type="predicted"/>
<sequence length="231" mass="21879">MNKRKVCLVGLAAGATLLAGCVAQYQNPSACEHEMRTRLVNASLGQLTVTHTAVAYRGKRVVVEGALARGALPASGVLSPEAVAAVTGAPGASTAGASGVSAANAAVASASTGASAASASSAQHATVASAASGAAVASAASAASGAAIASAASAASGAAVASAASAAAPVAESKPTTPMAVLAVKLGLHKAPRPTTAAECTYDKTGSLTSFRWLSPAALAKTTPAPDASDE</sequence>
<evidence type="ECO:0000256" key="1">
    <source>
        <dbReference type="SAM" id="SignalP"/>
    </source>
</evidence>
<keyword evidence="1" id="KW-0732">Signal</keyword>
<name>A0A4P7CUV6_9BURK</name>
<dbReference type="OrthoDB" id="9114274at2"/>
<dbReference type="AlphaFoldDB" id="A0A4P7CUV6"/>
<dbReference type="RefSeq" id="WP_134749283.1">
    <property type="nucleotide sequence ID" value="NZ_CP038148.1"/>
</dbReference>
<reference evidence="2 3" key="1">
    <citation type="submission" date="2019-03" db="EMBL/GenBank/DDBJ databases">
        <title>Paraburkholderia sp. 7MH5, isolated from subtropical forest soil.</title>
        <authorList>
            <person name="Gao Z.-H."/>
            <person name="Qiu L.-H."/>
        </authorList>
    </citation>
    <scope>NUCLEOTIDE SEQUENCE [LARGE SCALE GENOMIC DNA]</scope>
    <source>
        <strain evidence="2 3">7MH5</strain>
    </source>
</reference>